<dbReference type="AlphaFoldDB" id="A0AA90P221"/>
<evidence type="ECO:0000256" key="5">
    <source>
        <dbReference type="SAM" id="MobiDB-lite"/>
    </source>
</evidence>
<dbReference type="EMBL" id="JASXSV010000017">
    <property type="protein sequence ID" value="MDP0589646.1"/>
    <property type="molecule type" value="Genomic_DNA"/>
</dbReference>
<comment type="similarity">
    <text evidence="1">Belongs to the transposase 11 family.</text>
</comment>
<dbReference type="GO" id="GO:0003677">
    <property type="term" value="F:DNA binding"/>
    <property type="evidence" value="ECO:0007669"/>
    <property type="project" value="UniProtKB-KW"/>
</dbReference>
<keyword evidence="8" id="KW-1185">Reference proteome</keyword>
<feature type="compositionally biased region" description="Basic and acidic residues" evidence="5">
    <location>
        <begin position="36"/>
        <end position="46"/>
    </location>
</feature>
<reference evidence="7 8" key="1">
    <citation type="journal article" date="2023" name="bioRxiv">
        <title>An intranuclear bacterial parasite of deep-sea mussels expresses apoptosis inhibitors acquired from its host.</title>
        <authorList>
            <person name="Gonzalez Porras M.A."/>
            <person name="Assie A."/>
            <person name="Tietjen M."/>
            <person name="Violette M."/>
            <person name="Kleiner M."/>
            <person name="Gruber-Vodicka H."/>
            <person name="Dubilier N."/>
            <person name="Leisch N."/>
        </authorList>
    </citation>
    <scope>NUCLEOTIDE SEQUENCE [LARGE SCALE GENOMIC DNA]</scope>
    <source>
        <strain evidence="7">IAP13</strain>
    </source>
</reference>
<gene>
    <name evidence="7" type="ORF">QS748_10835</name>
</gene>
<sequence length="195" mass="22117">MKQQSFASRQLRSLALSKGTMVNTTLISASSSTKNAEGKRDPEMHQTRKGNQWCFGMKIHVGADVNSGTAHTVTVTSANKADIGELPALLRKEDEVIFDDAGYTSDTYKRGARCLGLHWKVNDKRKPRKGNLSSSQRKRNRQQSKIRARVEHLFRILKCQFGYRKVRYRGLEKNRVQVMSLMAMANLYLRNALTA</sequence>
<organism evidence="7 8">
    <name type="scientific">Candidatus Endonucleibacter bathymodioli</name>
    <dbReference type="NCBI Taxonomy" id="539814"/>
    <lineage>
        <taxon>Bacteria</taxon>
        <taxon>Pseudomonadati</taxon>
        <taxon>Pseudomonadota</taxon>
        <taxon>Gammaproteobacteria</taxon>
        <taxon>Oceanospirillales</taxon>
        <taxon>Endozoicomonadaceae</taxon>
        <taxon>Candidatus Endonucleibacter</taxon>
    </lineage>
</organism>
<feature type="region of interest" description="Disordered" evidence="5">
    <location>
        <begin position="125"/>
        <end position="145"/>
    </location>
</feature>
<evidence type="ECO:0000256" key="2">
    <source>
        <dbReference type="ARBA" id="ARBA00022578"/>
    </source>
</evidence>
<dbReference type="Pfam" id="PF01609">
    <property type="entry name" value="DDE_Tnp_1"/>
    <property type="match status" value="1"/>
</dbReference>
<keyword evidence="2" id="KW-0815">Transposition</keyword>
<name>A0AA90P221_9GAMM</name>
<dbReference type="Proteomes" id="UP001178148">
    <property type="component" value="Unassembled WGS sequence"/>
</dbReference>
<keyword evidence="3" id="KW-0238">DNA-binding</keyword>
<proteinExistence type="inferred from homology"/>
<accession>A0AA90P221</accession>
<evidence type="ECO:0000259" key="6">
    <source>
        <dbReference type="Pfam" id="PF01609"/>
    </source>
</evidence>
<dbReference type="InterPro" id="IPR047959">
    <property type="entry name" value="Transpos_IS5"/>
</dbReference>
<dbReference type="PANTHER" id="PTHR35604:SF2">
    <property type="entry name" value="TRANSPOSASE INSH FOR INSERTION SEQUENCE ELEMENT IS5A-RELATED"/>
    <property type="match status" value="1"/>
</dbReference>
<keyword evidence="4" id="KW-0233">DNA recombination</keyword>
<evidence type="ECO:0000313" key="7">
    <source>
        <dbReference type="EMBL" id="MDP0589646.1"/>
    </source>
</evidence>
<feature type="domain" description="Transposase IS4-like" evidence="6">
    <location>
        <begin position="43"/>
        <end position="187"/>
    </location>
</feature>
<dbReference type="InterPro" id="IPR002559">
    <property type="entry name" value="Transposase_11"/>
</dbReference>
<protein>
    <submittedName>
        <fullName evidence="7">IS5 family transposase</fullName>
    </submittedName>
</protein>
<feature type="region of interest" description="Disordered" evidence="5">
    <location>
        <begin position="27"/>
        <end position="46"/>
    </location>
</feature>
<evidence type="ECO:0000256" key="4">
    <source>
        <dbReference type="ARBA" id="ARBA00023172"/>
    </source>
</evidence>
<dbReference type="PANTHER" id="PTHR35604">
    <property type="entry name" value="TRANSPOSASE INSH FOR INSERTION SEQUENCE ELEMENT IS5A-RELATED"/>
    <property type="match status" value="1"/>
</dbReference>
<comment type="caution">
    <text evidence="7">The sequence shown here is derived from an EMBL/GenBank/DDBJ whole genome shotgun (WGS) entry which is preliminary data.</text>
</comment>
<evidence type="ECO:0000256" key="3">
    <source>
        <dbReference type="ARBA" id="ARBA00023125"/>
    </source>
</evidence>
<evidence type="ECO:0000256" key="1">
    <source>
        <dbReference type="ARBA" id="ARBA00010075"/>
    </source>
</evidence>
<feature type="compositionally biased region" description="Basic residues" evidence="5">
    <location>
        <begin position="136"/>
        <end position="145"/>
    </location>
</feature>
<dbReference type="GO" id="GO:0006313">
    <property type="term" value="P:DNA transposition"/>
    <property type="evidence" value="ECO:0007669"/>
    <property type="project" value="InterPro"/>
</dbReference>
<dbReference type="NCBIfam" id="NF033581">
    <property type="entry name" value="transpos_IS5_4"/>
    <property type="match status" value="1"/>
</dbReference>
<evidence type="ECO:0000313" key="8">
    <source>
        <dbReference type="Proteomes" id="UP001178148"/>
    </source>
</evidence>
<dbReference type="GO" id="GO:0004803">
    <property type="term" value="F:transposase activity"/>
    <property type="evidence" value="ECO:0007669"/>
    <property type="project" value="InterPro"/>
</dbReference>